<dbReference type="Gene3D" id="3.40.50.300">
    <property type="entry name" value="P-loop containing nucleotide triphosphate hydrolases"/>
    <property type="match status" value="1"/>
</dbReference>
<keyword evidence="8 9" id="KW-0472">Membrane</keyword>
<sequence>MVKDVKQLYVLFRDAFGRYKPQIILLAVLGFMAGLLEGVGVNALIPLFSFAAGEAGGTDFISQMIGRLFALFGVPLTVKWLVSFIAVLFLFKAMLTILIDYLKIRITTDYEEQTRARLFEKVLNSSWTHLMRQKLGVLETILAIDVPTSAKFLEQIAGGIMVITGLLIYVFFAFNISAPITLMTLGLGTLLFFVFRPFLKRINTLAIERNRHMKESAHHVSENIFGVKTVKTMYVAAEVASKGRGIFRKLRFSTLQVPFLKSITNAVTEPIAVIFVSLIFATTYQRPDFNLAVLIAIVYLVQRMFVYSQQVQRIAHAVSDFSPHVQSVLHYETKANTNPEIDSGRGGFEFARELRFDDVSFAHDGSAYVLSNVDLVIQRGSLIGLIGPSGAGKTTLVDLLLRLFEPTSGAILLDGRNISEISLAEWRKKIGYVSQDIFLINDTIENNIRFYNKNISKTEIEKAALMANIHDFVLSLPQGYDTVIGERGVRLSGGERQRVVLARVLARKPEILILDEATSSLDNESEAQIQKVIKNLKGRITVLAIAHRLSTVMDSDKLLVLENGKLVEQGEPKALLADKNSYFFRTYNIIQNN</sequence>
<evidence type="ECO:0000259" key="10">
    <source>
        <dbReference type="PROSITE" id="PS50893"/>
    </source>
</evidence>
<evidence type="ECO:0000256" key="5">
    <source>
        <dbReference type="ARBA" id="ARBA00022741"/>
    </source>
</evidence>
<evidence type="ECO:0000256" key="1">
    <source>
        <dbReference type="ARBA" id="ARBA00004651"/>
    </source>
</evidence>
<feature type="domain" description="ABC transporter" evidence="10">
    <location>
        <begin position="354"/>
        <end position="588"/>
    </location>
</feature>
<dbReference type="InterPro" id="IPR011527">
    <property type="entry name" value="ABC1_TM_dom"/>
</dbReference>
<feature type="transmembrane region" description="Helical" evidence="9">
    <location>
        <begin position="180"/>
        <end position="199"/>
    </location>
</feature>
<evidence type="ECO:0000256" key="8">
    <source>
        <dbReference type="ARBA" id="ARBA00023136"/>
    </source>
</evidence>
<evidence type="ECO:0000313" key="13">
    <source>
        <dbReference type="Proteomes" id="UP000177235"/>
    </source>
</evidence>
<dbReference type="InterPro" id="IPR027417">
    <property type="entry name" value="P-loop_NTPase"/>
</dbReference>
<dbReference type="GO" id="GO:0016887">
    <property type="term" value="F:ATP hydrolysis activity"/>
    <property type="evidence" value="ECO:0007669"/>
    <property type="project" value="InterPro"/>
</dbReference>
<evidence type="ECO:0000256" key="2">
    <source>
        <dbReference type="ARBA" id="ARBA00022448"/>
    </source>
</evidence>
<dbReference type="SUPFAM" id="SSF90123">
    <property type="entry name" value="ABC transporter transmembrane region"/>
    <property type="match status" value="1"/>
</dbReference>
<dbReference type="Gene3D" id="1.20.1560.10">
    <property type="entry name" value="ABC transporter type 1, transmembrane domain"/>
    <property type="match status" value="1"/>
</dbReference>
<evidence type="ECO:0000256" key="3">
    <source>
        <dbReference type="ARBA" id="ARBA00022475"/>
    </source>
</evidence>
<feature type="domain" description="ABC transmembrane type-1" evidence="11">
    <location>
        <begin position="24"/>
        <end position="320"/>
    </location>
</feature>
<dbReference type="GO" id="GO:0005886">
    <property type="term" value="C:plasma membrane"/>
    <property type="evidence" value="ECO:0007669"/>
    <property type="project" value="UniProtKB-SubCell"/>
</dbReference>
<dbReference type="InterPro" id="IPR036640">
    <property type="entry name" value="ABC1_TM_sf"/>
</dbReference>
<dbReference type="PROSITE" id="PS00211">
    <property type="entry name" value="ABC_TRANSPORTER_1"/>
    <property type="match status" value="1"/>
</dbReference>
<evidence type="ECO:0000259" key="11">
    <source>
        <dbReference type="PROSITE" id="PS50929"/>
    </source>
</evidence>
<feature type="transmembrane region" description="Helical" evidence="9">
    <location>
        <begin position="23"/>
        <end position="48"/>
    </location>
</feature>
<proteinExistence type="predicted"/>
<accession>A0A1F5QAZ0</accession>
<dbReference type="InterPro" id="IPR003593">
    <property type="entry name" value="AAA+_ATPase"/>
</dbReference>
<dbReference type="Pfam" id="PF00664">
    <property type="entry name" value="ABC_membrane"/>
    <property type="match status" value="1"/>
</dbReference>
<dbReference type="SMART" id="SM00382">
    <property type="entry name" value="AAA"/>
    <property type="match status" value="1"/>
</dbReference>
<comment type="caution">
    <text evidence="12">The sequence shown here is derived from an EMBL/GenBank/DDBJ whole genome shotgun (WGS) entry which is preliminary data.</text>
</comment>
<name>A0A1F5QAZ0_9BACT</name>
<protein>
    <recommendedName>
        <fullName evidence="14">ABC transporter ATP-binding protein</fullName>
    </recommendedName>
</protein>
<reference evidence="12 13" key="1">
    <citation type="journal article" date="2016" name="Nat. Commun.">
        <title>Thousands of microbial genomes shed light on interconnected biogeochemical processes in an aquifer system.</title>
        <authorList>
            <person name="Anantharaman K."/>
            <person name="Brown C.T."/>
            <person name="Hug L.A."/>
            <person name="Sharon I."/>
            <person name="Castelle C.J."/>
            <person name="Probst A.J."/>
            <person name="Thomas B.C."/>
            <person name="Singh A."/>
            <person name="Wilkins M.J."/>
            <person name="Karaoz U."/>
            <person name="Brodie E.L."/>
            <person name="Williams K.H."/>
            <person name="Hubbard S.S."/>
            <person name="Banfield J.F."/>
        </authorList>
    </citation>
    <scope>NUCLEOTIDE SEQUENCE [LARGE SCALE GENOMIC DNA]</scope>
</reference>
<dbReference type="PANTHER" id="PTHR24221">
    <property type="entry name" value="ATP-BINDING CASSETTE SUB-FAMILY B"/>
    <property type="match status" value="1"/>
</dbReference>
<dbReference type="PROSITE" id="PS50929">
    <property type="entry name" value="ABC_TM1F"/>
    <property type="match status" value="1"/>
</dbReference>
<dbReference type="GO" id="GO:0034040">
    <property type="term" value="F:ATPase-coupled lipid transmembrane transporter activity"/>
    <property type="evidence" value="ECO:0007669"/>
    <property type="project" value="TreeGrafter"/>
</dbReference>
<dbReference type="EMBL" id="MFFF01000021">
    <property type="protein sequence ID" value="OGE99306.1"/>
    <property type="molecule type" value="Genomic_DNA"/>
</dbReference>
<evidence type="ECO:0000256" key="7">
    <source>
        <dbReference type="ARBA" id="ARBA00022989"/>
    </source>
</evidence>
<evidence type="ECO:0000256" key="4">
    <source>
        <dbReference type="ARBA" id="ARBA00022692"/>
    </source>
</evidence>
<keyword evidence="4 9" id="KW-0812">Transmembrane</keyword>
<evidence type="ECO:0000256" key="6">
    <source>
        <dbReference type="ARBA" id="ARBA00022840"/>
    </source>
</evidence>
<keyword evidence="3" id="KW-1003">Cell membrane</keyword>
<keyword evidence="5" id="KW-0547">Nucleotide-binding</keyword>
<dbReference type="PROSITE" id="PS50893">
    <property type="entry name" value="ABC_TRANSPORTER_2"/>
    <property type="match status" value="1"/>
</dbReference>
<evidence type="ECO:0008006" key="14">
    <source>
        <dbReference type="Google" id="ProtNLM"/>
    </source>
</evidence>
<organism evidence="12 13">
    <name type="scientific">Candidatus Doudnabacteria bacterium RIFCSPLOWO2_02_FULL_48_13</name>
    <dbReference type="NCBI Taxonomy" id="1817845"/>
    <lineage>
        <taxon>Bacteria</taxon>
        <taxon>Candidatus Doudnaibacteriota</taxon>
    </lineage>
</organism>
<feature type="transmembrane region" description="Helical" evidence="9">
    <location>
        <begin position="156"/>
        <end position="174"/>
    </location>
</feature>
<dbReference type="InterPro" id="IPR039421">
    <property type="entry name" value="Type_1_exporter"/>
</dbReference>
<dbReference type="GO" id="GO:0140359">
    <property type="term" value="F:ABC-type transporter activity"/>
    <property type="evidence" value="ECO:0007669"/>
    <property type="project" value="InterPro"/>
</dbReference>
<dbReference type="PANTHER" id="PTHR24221:SF654">
    <property type="entry name" value="ATP-BINDING CASSETTE SUB-FAMILY B MEMBER 6"/>
    <property type="match status" value="1"/>
</dbReference>
<keyword evidence="2" id="KW-0813">Transport</keyword>
<keyword evidence="7 9" id="KW-1133">Transmembrane helix</keyword>
<dbReference type="SUPFAM" id="SSF52540">
    <property type="entry name" value="P-loop containing nucleoside triphosphate hydrolases"/>
    <property type="match status" value="1"/>
</dbReference>
<dbReference type="GO" id="GO:0005524">
    <property type="term" value="F:ATP binding"/>
    <property type="evidence" value="ECO:0007669"/>
    <property type="project" value="UniProtKB-KW"/>
</dbReference>
<dbReference type="InterPro" id="IPR017871">
    <property type="entry name" value="ABC_transporter-like_CS"/>
</dbReference>
<dbReference type="FunFam" id="3.40.50.300:FF:000221">
    <property type="entry name" value="Multidrug ABC transporter ATP-binding protein"/>
    <property type="match status" value="1"/>
</dbReference>
<feature type="transmembrane region" description="Helical" evidence="9">
    <location>
        <begin position="68"/>
        <end position="91"/>
    </location>
</feature>
<evidence type="ECO:0000256" key="9">
    <source>
        <dbReference type="SAM" id="Phobius"/>
    </source>
</evidence>
<keyword evidence="6" id="KW-0067">ATP-binding</keyword>
<dbReference type="InterPro" id="IPR003439">
    <property type="entry name" value="ABC_transporter-like_ATP-bd"/>
</dbReference>
<gene>
    <name evidence="12" type="ORF">A3J05_00095</name>
</gene>
<feature type="transmembrane region" description="Helical" evidence="9">
    <location>
        <begin position="289"/>
        <end position="306"/>
    </location>
</feature>
<dbReference type="Proteomes" id="UP000177235">
    <property type="component" value="Unassembled WGS sequence"/>
</dbReference>
<dbReference type="Pfam" id="PF00005">
    <property type="entry name" value="ABC_tran"/>
    <property type="match status" value="1"/>
</dbReference>
<evidence type="ECO:0000313" key="12">
    <source>
        <dbReference type="EMBL" id="OGE99306.1"/>
    </source>
</evidence>
<dbReference type="AlphaFoldDB" id="A0A1F5QAZ0"/>
<comment type="subcellular location">
    <subcellularLocation>
        <location evidence="1">Cell membrane</location>
        <topology evidence="1">Multi-pass membrane protein</topology>
    </subcellularLocation>
</comment>